<sequence length="103" mass="11096">MSEATMLSEARSLPCFQLVFDVATFESSIGSVKLDLDHAAAAGAGHLAAAFTLIFAPLRRLVRLVANLQQIRDQIVSGRGLSLPSRAIWGRLERLDSATVMIS</sequence>
<keyword evidence="1" id="KW-0472">Membrane</keyword>
<dbReference type="AlphaFoldDB" id="A0A6V7PJW2"/>
<name>A0A6V7PJW2_ANACO</name>
<evidence type="ECO:0000313" key="2">
    <source>
        <dbReference type="EMBL" id="CAD1831172.1"/>
    </source>
</evidence>
<proteinExistence type="predicted"/>
<keyword evidence="1" id="KW-1133">Transmembrane helix</keyword>
<evidence type="ECO:0000256" key="1">
    <source>
        <dbReference type="SAM" id="Phobius"/>
    </source>
</evidence>
<gene>
    <name evidence="2" type="ORF">CB5_LOCUS14383</name>
</gene>
<protein>
    <submittedName>
        <fullName evidence="2">Uncharacterized protein</fullName>
    </submittedName>
</protein>
<keyword evidence="1" id="KW-0812">Transmembrane</keyword>
<feature type="transmembrane region" description="Helical" evidence="1">
    <location>
        <begin position="39"/>
        <end position="58"/>
    </location>
</feature>
<dbReference type="EMBL" id="LR862148">
    <property type="protein sequence ID" value="CAD1831172.1"/>
    <property type="molecule type" value="Genomic_DNA"/>
</dbReference>
<accession>A0A6V7PJW2</accession>
<reference evidence="2" key="1">
    <citation type="submission" date="2020-07" db="EMBL/GenBank/DDBJ databases">
        <authorList>
            <person name="Lin J."/>
        </authorList>
    </citation>
    <scope>NUCLEOTIDE SEQUENCE</scope>
</reference>
<organism evidence="2">
    <name type="scientific">Ananas comosus var. bracteatus</name>
    <name type="common">red pineapple</name>
    <dbReference type="NCBI Taxonomy" id="296719"/>
    <lineage>
        <taxon>Eukaryota</taxon>
        <taxon>Viridiplantae</taxon>
        <taxon>Streptophyta</taxon>
        <taxon>Embryophyta</taxon>
        <taxon>Tracheophyta</taxon>
        <taxon>Spermatophyta</taxon>
        <taxon>Magnoliopsida</taxon>
        <taxon>Liliopsida</taxon>
        <taxon>Poales</taxon>
        <taxon>Bromeliaceae</taxon>
        <taxon>Bromelioideae</taxon>
        <taxon>Ananas</taxon>
    </lineage>
</organism>